<organism evidence="4 5">
    <name type="scientific">Flavivirga amylovorans</name>
    <dbReference type="NCBI Taxonomy" id="870486"/>
    <lineage>
        <taxon>Bacteria</taxon>
        <taxon>Pseudomonadati</taxon>
        <taxon>Bacteroidota</taxon>
        <taxon>Flavobacteriia</taxon>
        <taxon>Flavobacteriales</taxon>
        <taxon>Flavobacteriaceae</taxon>
        <taxon>Flavivirga</taxon>
    </lineage>
</organism>
<proteinExistence type="predicted"/>
<keyword evidence="5" id="KW-1185">Reference proteome</keyword>
<dbReference type="RefSeq" id="WP_303281351.1">
    <property type="nucleotide sequence ID" value="NZ_BAABCZ010000005.1"/>
</dbReference>
<feature type="compositionally biased region" description="Basic and acidic residues" evidence="1">
    <location>
        <begin position="1"/>
        <end position="12"/>
    </location>
</feature>
<evidence type="ECO:0000259" key="2">
    <source>
        <dbReference type="Pfam" id="PF08210"/>
    </source>
</evidence>
<evidence type="ECO:0000313" key="4">
    <source>
        <dbReference type="EMBL" id="MDO5986820.1"/>
    </source>
</evidence>
<dbReference type="InterPro" id="IPR025295">
    <property type="entry name" value="eCIS_core_dom"/>
</dbReference>
<protein>
    <submittedName>
        <fullName evidence="4">DUF4157 domain-containing protein</fullName>
    </submittedName>
</protein>
<evidence type="ECO:0000259" key="3">
    <source>
        <dbReference type="Pfam" id="PF13699"/>
    </source>
</evidence>
<dbReference type="EMBL" id="JAUOEM010000002">
    <property type="protein sequence ID" value="MDO5986820.1"/>
    <property type="molecule type" value="Genomic_DNA"/>
</dbReference>
<dbReference type="InterPro" id="IPR013158">
    <property type="entry name" value="AID"/>
</dbReference>
<dbReference type="Proteomes" id="UP001176891">
    <property type="component" value="Unassembled WGS sequence"/>
</dbReference>
<name>A0ABT8WYQ7_9FLAO</name>
<reference evidence="4" key="1">
    <citation type="submission" date="2023-07" db="EMBL/GenBank/DDBJ databases">
        <title>Two novel species in the genus Flavivirga.</title>
        <authorList>
            <person name="Kwon K."/>
        </authorList>
    </citation>
    <scope>NUCLEOTIDE SEQUENCE</scope>
    <source>
        <strain evidence="4">KACC 14157</strain>
    </source>
</reference>
<dbReference type="Pfam" id="PF08210">
    <property type="entry name" value="APOBEC_N"/>
    <property type="match status" value="1"/>
</dbReference>
<comment type="caution">
    <text evidence="4">The sequence shown here is derived from an EMBL/GenBank/DDBJ whole genome shotgun (WGS) entry which is preliminary data.</text>
</comment>
<feature type="region of interest" description="Disordered" evidence="1">
    <location>
        <begin position="1"/>
        <end position="92"/>
    </location>
</feature>
<feature type="domain" description="Activation-induced cytidine deaminase AID" evidence="2">
    <location>
        <begin position="236"/>
        <end position="327"/>
    </location>
</feature>
<gene>
    <name evidence="4" type="ORF">Q4Q39_05305</name>
</gene>
<feature type="compositionally biased region" description="Basic and acidic residues" evidence="1">
    <location>
        <begin position="25"/>
        <end position="38"/>
    </location>
</feature>
<feature type="compositionally biased region" description="Low complexity" evidence="1">
    <location>
        <begin position="55"/>
        <end position="66"/>
    </location>
</feature>
<accession>A0ABT8WYQ7</accession>
<dbReference type="Gene3D" id="3.40.140.10">
    <property type="entry name" value="Cytidine Deaminase, domain 2"/>
    <property type="match status" value="1"/>
</dbReference>
<feature type="domain" description="eCIS core" evidence="3">
    <location>
        <begin position="87"/>
        <end position="152"/>
    </location>
</feature>
<evidence type="ECO:0000313" key="5">
    <source>
        <dbReference type="Proteomes" id="UP001176891"/>
    </source>
</evidence>
<feature type="compositionally biased region" description="Polar residues" evidence="1">
    <location>
        <begin position="68"/>
        <end position="77"/>
    </location>
</feature>
<dbReference type="Pfam" id="PF13699">
    <property type="entry name" value="eCIS_core"/>
    <property type="match status" value="1"/>
</dbReference>
<sequence>MNTHADKTKENKSQSVPAANRKVKPHSETTSRFIDNRPEAIAQRKLQEVANNSPQAKQAAQLQAMANNHHSQQPQHTIQKKENKTGLPDNLKSGIENLSGYSMDDVKVHRNSDKPAQLQAHAYAQGTNIHLGPGQEKHLPHEAWHVVQQKQGRVKPTMQMKGKVNINDDAGLEKEADVMGAKALLQTNKQVIASPQTQHPINVQQPVQRLMKKLDLDKTGYRKATMTTVFLYAEFNGKPVGANGLFKTEKGNHAEENLIAYIIKLGLENGNLVVYLSTSPCSSTFCTRDDGKKGCQERLEGLKKDRNISIKVHADHLYQPQALASQESEFEKGAKGLSSYSSAATSAFEMTFSSLPKKLSTPDMMDGFDEKVAQL</sequence>
<evidence type="ECO:0000256" key="1">
    <source>
        <dbReference type="SAM" id="MobiDB-lite"/>
    </source>
</evidence>